<comment type="caution">
    <text evidence="2">The sequence shown here is derived from an EMBL/GenBank/DDBJ whole genome shotgun (WGS) entry which is preliminary data.</text>
</comment>
<feature type="compositionally biased region" description="Basic and acidic residues" evidence="1">
    <location>
        <begin position="83"/>
        <end position="94"/>
    </location>
</feature>
<dbReference type="EMBL" id="JARKIK010000015">
    <property type="protein sequence ID" value="KAK8747204.1"/>
    <property type="molecule type" value="Genomic_DNA"/>
</dbReference>
<proteinExistence type="predicted"/>
<reference evidence="2 3" key="1">
    <citation type="journal article" date="2024" name="BMC Genomics">
        <title>Genome assembly of redclaw crayfish (Cherax quadricarinatus) provides insights into its immune adaptation and hypoxia tolerance.</title>
        <authorList>
            <person name="Liu Z."/>
            <person name="Zheng J."/>
            <person name="Li H."/>
            <person name="Fang K."/>
            <person name="Wang S."/>
            <person name="He J."/>
            <person name="Zhou D."/>
            <person name="Weng S."/>
            <person name="Chi M."/>
            <person name="Gu Z."/>
            <person name="He J."/>
            <person name="Li F."/>
            <person name="Wang M."/>
        </authorList>
    </citation>
    <scope>NUCLEOTIDE SEQUENCE [LARGE SCALE GENOMIC DNA]</scope>
    <source>
        <strain evidence="2">ZL_2023a</strain>
    </source>
</reference>
<evidence type="ECO:0000313" key="2">
    <source>
        <dbReference type="EMBL" id="KAK8747204.1"/>
    </source>
</evidence>
<dbReference type="AlphaFoldDB" id="A0AAW0Y349"/>
<evidence type="ECO:0000256" key="1">
    <source>
        <dbReference type="SAM" id="MobiDB-lite"/>
    </source>
</evidence>
<organism evidence="2 3">
    <name type="scientific">Cherax quadricarinatus</name>
    <name type="common">Australian red claw crayfish</name>
    <dbReference type="NCBI Taxonomy" id="27406"/>
    <lineage>
        <taxon>Eukaryota</taxon>
        <taxon>Metazoa</taxon>
        <taxon>Ecdysozoa</taxon>
        <taxon>Arthropoda</taxon>
        <taxon>Crustacea</taxon>
        <taxon>Multicrustacea</taxon>
        <taxon>Malacostraca</taxon>
        <taxon>Eumalacostraca</taxon>
        <taxon>Eucarida</taxon>
        <taxon>Decapoda</taxon>
        <taxon>Pleocyemata</taxon>
        <taxon>Astacidea</taxon>
        <taxon>Parastacoidea</taxon>
        <taxon>Parastacidae</taxon>
        <taxon>Cherax</taxon>
    </lineage>
</organism>
<name>A0AAW0Y349_CHEQU</name>
<feature type="region of interest" description="Disordered" evidence="1">
    <location>
        <begin position="75"/>
        <end position="94"/>
    </location>
</feature>
<feature type="non-terminal residue" evidence="2">
    <location>
        <position position="1"/>
    </location>
</feature>
<gene>
    <name evidence="2" type="ORF">OTU49_016677</name>
</gene>
<sequence length="114" mass="13464">LNLLVLYVEKLVEINKEGESDREEEDFLNQMLPVVDQLFNEALKFEGYLNEDLRIIFHKTKEQYNALKENLLKKHEKKSTGQRKGEYMDNESDKGVENEDIFSYIGNTKFSNEL</sequence>
<accession>A0AAW0Y349</accession>
<evidence type="ECO:0000313" key="3">
    <source>
        <dbReference type="Proteomes" id="UP001445076"/>
    </source>
</evidence>
<keyword evidence="3" id="KW-1185">Reference proteome</keyword>
<protein>
    <submittedName>
        <fullName evidence="2">Uncharacterized protein</fullName>
    </submittedName>
</protein>
<dbReference type="Proteomes" id="UP001445076">
    <property type="component" value="Unassembled WGS sequence"/>
</dbReference>